<dbReference type="Pfam" id="PF07411">
    <property type="entry name" value="DUF1508"/>
    <property type="match status" value="1"/>
</dbReference>
<dbReference type="SUPFAM" id="SSF160113">
    <property type="entry name" value="YegP-like"/>
    <property type="match status" value="1"/>
</dbReference>
<sequence>MAGKFEIKKRKDGQFQFNLKAGNGEIIATSEAYKQKASALKGIESVRKNAADARVVDLSEDD</sequence>
<dbReference type="InterPro" id="IPR051141">
    <property type="entry name" value="UPF0339_domain"/>
</dbReference>
<dbReference type="PANTHER" id="PTHR40606">
    <property type="match status" value="1"/>
</dbReference>
<feature type="domain" description="DUF1508" evidence="1">
    <location>
        <begin position="11"/>
        <end position="57"/>
    </location>
</feature>
<dbReference type="Gene3D" id="2.30.29.80">
    <property type="match status" value="1"/>
</dbReference>
<dbReference type="AlphaFoldDB" id="A0A3B0SY48"/>
<evidence type="ECO:0000313" key="2">
    <source>
        <dbReference type="EMBL" id="VAW10945.1"/>
    </source>
</evidence>
<dbReference type="InterPro" id="IPR036913">
    <property type="entry name" value="YegP-like_sf"/>
</dbReference>
<organism evidence="2">
    <name type="scientific">hydrothermal vent metagenome</name>
    <dbReference type="NCBI Taxonomy" id="652676"/>
    <lineage>
        <taxon>unclassified sequences</taxon>
        <taxon>metagenomes</taxon>
        <taxon>ecological metagenomes</taxon>
    </lineage>
</organism>
<protein>
    <submittedName>
        <fullName evidence="2">UPF0339 protein YegP</fullName>
    </submittedName>
</protein>
<proteinExistence type="predicted"/>
<evidence type="ECO:0000259" key="1">
    <source>
        <dbReference type="Pfam" id="PF07411"/>
    </source>
</evidence>
<reference evidence="2" key="1">
    <citation type="submission" date="2018-06" db="EMBL/GenBank/DDBJ databases">
        <authorList>
            <person name="Zhirakovskaya E."/>
        </authorList>
    </citation>
    <scope>NUCLEOTIDE SEQUENCE</scope>
</reference>
<dbReference type="InterPro" id="IPR010879">
    <property type="entry name" value="DUF1508"/>
</dbReference>
<dbReference type="PANTHER" id="PTHR40606:SF1">
    <property type="entry name" value="UPF0339 PROTEIN YEGP"/>
    <property type="match status" value="1"/>
</dbReference>
<accession>A0A3B0SY48</accession>
<dbReference type="EMBL" id="UOEM01000023">
    <property type="protein sequence ID" value="VAW10945.1"/>
    <property type="molecule type" value="Genomic_DNA"/>
</dbReference>
<name>A0A3B0SY48_9ZZZZ</name>
<gene>
    <name evidence="2" type="ORF">MNBD_ALPHA09-1008</name>
</gene>